<proteinExistence type="predicted"/>
<dbReference type="OrthoDB" id="5132116at2759"/>
<evidence type="ECO:0000313" key="3">
    <source>
        <dbReference type="Proteomes" id="UP000007800"/>
    </source>
</evidence>
<protein>
    <submittedName>
        <fullName evidence="2">Actin, putative</fullName>
    </submittedName>
</protein>
<name>C5L8U6_PERM5</name>
<dbReference type="SUPFAM" id="SSF53067">
    <property type="entry name" value="Actin-like ATPase domain"/>
    <property type="match status" value="2"/>
</dbReference>
<evidence type="ECO:0000256" key="1">
    <source>
        <dbReference type="ARBA" id="ARBA00049360"/>
    </source>
</evidence>
<dbReference type="AlphaFoldDB" id="C5L8U6"/>
<dbReference type="PRINTS" id="PR00190">
    <property type="entry name" value="ACTIN"/>
</dbReference>
<dbReference type="EMBL" id="GG680339">
    <property type="protein sequence ID" value="EER06804.1"/>
    <property type="molecule type" value="Genomic_DNA"/>
</dbReference>
<dbReference type="InterPro" id="IPR043129">
    <property type="entry name" value="ATPase_NBD"/>
</dbReference>
<dbReference type="Gene3D" id="3.30.420.40">
    <property type="match status" value="2"/>
</dbReference>
<dbReference type="Gene3D" id="3.90.640.10">
    <property type="entry name" value="Actin, Chain A, domain 4"/>
    <property type="match status" value="1"/>
</dbReference>
<dbReference type="OMA" id="QIDEDCC"/>
<dbReference type="InParanoid" id="C5L8U6"/>
<dbReference type="PANTHER" id="PTHR11937">
    <property type="entry name" value="ACTIN"/>
    <property type="match status" value="1"/>
</dbReference>
<gene>
    <name evidence="2" type="ORF">Pmar_PMAR002173</name>
</gene>
<dbReference type="GeneID" id="9056831"/>
<organism evidence="3">
    <name type="scientific">Perkinsus marinus (strain ATCC 50983 / TXsc)</name>
    <dbReference type="NCBI Taxonomy" id="423536"/>
    <lineage>
        <taxon>Eukaryota</taxon>
        <taxon>Sar</taxon>
        <taxon>Alveolata</taxon>
        <taxon>Perkinsozoa</taxon>
        <taxon>Perkinsea</taxon>
        <taxon>Perkinsida</taxon>
        <taxon>Perkinsidae</taxon>
        <taxon>Perkinsus</taxon>
    </lineage>
</organism>
<keyword evidence="3" id="KW-1185">Reference proteome</keyword>
<comment type="catalytic activity">
    <reaction evidence="1">
        <text>ATP + H2O = ADP + phosphate + H(+)</text>
        <dbReference type="Rhea" id="RHEA:13065"/>
        <dbReference type="ChEBI" id="CHEBI:15377"/>
        <dbReference type="ChEBI" id="CHEBI:15378"/>
        <dbReference type="ChEBI" id="CHEBI:30616"/>
        <dbReference type="ChEBI" id="CHEBI:43474"/>
        <dbReference type="ChEBI" id="CHEBI:456216"/>
    </reaction>
</comment>
<dbReference type="Pfam" id="PF00022">
    <property type="entry name" value="Actin"/>
    <property type="match status" value="1"/>
</dbReference>
<evidence type="ECO:0000313" key="2">
    <source>
        <dbReference type="EMBL" id="EER06804.1"/>
    </source>
</evidence>
<dbReference type="Proteomes" id="UP000007800">
    <property type="component" value="Unassembled WGS sequence"/>
</dbReference>
<reference evidence="2 3" key="1">
    <citation type="submission" date="2008-07" db="EMBL/GenBank/DDBJ databases">
        <authorList>
            <person name="El-Sayed N."/>
            <person name="Caler E."/>
            <person name="Inman J."/>
            <person name="Amedeo P."/>
            <person name="Hass B."/>
            <person name="Wortman J."/>
        </authorList>
    </citation>
    <scope>NUCLEOTIDE SEQUENCE [LARGE SCALE GENOMIC DNA]</scope>
    <source>
        <strain evidence="3">ATCC 50983 / TXsc</strain>
    </source>
</reference>
<sequence length="188" mass="20334">MADTPSSTAVATASNDQLVGVGGNSYTRAWMAEVMFEKFNVPAFAVMNTAALSLFSTGIPTGLAVDIGEGVTHATPVFQGFAIPHATFRLDKAGMDITEQLQKLISQRQPTIASKVAGIARSGREYFMYADMKERFCRFQTAHTQNRGQIQADSTASCKDGYFELPDGSIVQIDEDCCLDAPDVYTDP</sequence>
<accession>C5L8U6</accession>
<dbReference type="RefSeq" id="XP_002774988.1">
    <property type="nucleotide sequence ID" value="XM_002774942.1"/>
</dbReference>
<dbReference type="InterPro" id="IPR004000">
    <property type="entry name" value="Actin"/>
</dbReference>